<dbReference type="EMBL" id="CP044205">
    <property type="protein sequence ID" value="QFY43330.1"/>
    <property type="molecule type" value="Genomic_DNA"/>
</dbReference>
<dbReference type="GO" id="GO:0046872">
    <property type="term" value="F:metal ion binding"/>
    <property type="evidence" value="ECO:0007669"/>
    <property type="project" value="UniProtKB-KW"/>
</dbReference>
<keyword evidence="7" id="KW-1185">Reference proteome</keyword>
<accession>A0A5Q0BHM7</accession>
<evidence type="ECO:0000256" key="1">
    <source>
        <dbReference type="ARBA" id="ARBA00001946"/>
    </source>
</evidence>
<evidence type="ECO:0000256" key="2">
    <source>
        <dbReference type="ARBA" id="ARBA00006171"/>
    </source>
</evidence>
<reference evidence="6 7" key="1">
    <citation type="submission" date="2019-09" db="EMBL/GenBank/DDBJ databases">
        <title>Ecophysiology of the spiral-shaped methanotroph Methylospira mobilis as revealed by the complete genome sequence.</title>
        <authorList>
            <person name="Oshkin I.Y."/>
            <person name="Dedysh S.N."/>
            <person name="Miroshnikov K."/>
            <person name="Danilova O.V."/>
            <person name="Hakobyan A."/>
            <person name="Liesack W."/>
        </authorList>
    </citation>
    <scope>NUCLEOTIDE SEQUENCE [LARGE SCALE GENOMIC DNA]</scope>
    <source>
        <strain evidence="6 7">Shm1</strain>
    </source>
</reference>
<keyword evidence="4" id="KW-0460">Magnesium</keyword>
<evidence type="ECO:0000256" key="4">
    <source>
        <dbReference type="ARBA" id="ARBA00022842"/>
    </source>
</evidence>
<dbReference type="Gene3D" id="3.40.50.1000">
    <property type="entry name" value="HAD superfamily/HAD-like"/>
    <property type="match status" value="1"/>
</dbReference>
<dbReference type="PANTHER" id="PTHR46193">
    <property type="entry name" value="6-PHOSPHOGLUCONATE PHOSPHATASE"/>
    <property type="match status" value="1"/>
</dbReference>
<keyword evidence="3" id="KW-0479">Metal-binding</keyword>
<dbReference type="SFLD" id="SFLDG01129">
    <property type="entry name" value="C1.5:_HAD__Beta-PGM__Phosphata"/>
    <property type="match status" value="1"/>
</dbReference>
<proteinExistence type="inferred from homology"/>
<dbReference type="InterPro" id="IPR023198">
    <property type="entry name" value="PGP-like_dom2"/>
</dbReference>
<dbReference type="InParanoid" id="A0A5Q0BHM7"/>
<dbReference type="InterPro" id="IPR006439">
    <property type="entry name" value="HAD-SF_hydro_IA"/>
</dbReference>
<dbReference type="CDD" id="cd07505">
    <property type="entry name" value="HAD_BPGM-like"/>
    <property type="match status" value="1"/>
</dbReference>
<dbReference type="RefSeq" id="WP_153249312.1">
    <property type="nucleotide sequence ID" value="NZ_CP044205.1"/>
</dbReference>
<dbReference type="SFLD" id="SFLDS00003">
    <property type="entry name" value="Haloacid_Dehalogenase"/>
    <property type="match status" value="1"/>
</dbReference>
<dbReference type="InterPro" id="IPR036412">
    <property type="entry name" value="HAD-like_sf"/>
</dbReference>
<evidence type="ECO:0000313" key="7">
    <source>
        <dbReference type="Proteomes" id="UP000325755"/>
    </source>
</evidence>
<dbReference type="KEGG" id="mmob:F6R98_12485"/>
<dbReference type="Proteomes" id="UP000325755">
    <property type="component" value="Chromosome"/>
</dbReference>
<organism evidence="6 7">
    <name type="scientific">Candidatus Methylospira mobilis</name>
    <dbReference type="NCBI Taxonomy" id="1808979"/>
    <lineage>
        <taxon>Bacteria</taxon>
        <taxon>Pseudomonadati</taxon>
        <taxon>Pseudomonadota</taxon>
        <taxon>Gammaproteobacteria</taxon>
        <taxon>Methylococcales</taxon>
        <taxon>Methylococcaceae</taxon>
        <taxon>Candidatus Methylospira</taxon>
    </lineage>
</organism>
<evidence type="ECO:0000256" key="5">
    <source>
        <dbReference type="ARBA" id="ARBA00023277"/>
    </source>
</evidence>
<dbReference type="AlphaFoldDB" id="A0A5Q0BHM7"/>
<evidence type="ECO:0000256" key="3">
    <source>
        <dbReference type="ARBA" id="ARBA00022723"/>
    </source>
</evidence>
<dbReference type="FunCoup" id="A0A5Q0BHM7">
    <property type="interactions" value="35"/>
</dbReference>
<dbReference type="PANTHER" id="PTHR46193:SF18">
    <property type="entry name" value="HEXITOL PHOSPHATASE B"/>
    <property type="match status" value="1"/>
</dbReference>
<dbReference type="InterPro" id="IPR051600">
    <property type="entry name" value="Beta-PGM-like"/>
</dbReference>
<dbReference type="NCBIfam" id="TIGR01509">
    <property type="entry name" value="HAD-SF-IA-v3"/>
    <property type="match status" value="1"/>
</dbReference>
<sequence length="225" mass="25102">MKYKGIIFDFNGVLLWDADFHFQAWQATALRLRGSEMSGEEFATHVHGRTNSHILRYLTGRTLQGRELFDLAQIKELMYQNLCLKNPDRFALSPGATALLDFVVENGIPRTIATASEKNNVDFFAQHLDLEKWFGLQHIVYDDGFLPGKPAPDMYAKAAANLYLPPDACIVVEDSFSGFKSAHAAGIGHIVGLGPRETHDKLLACEGVSTVIESFEEFPRELLEA</sequence>
<gene>
    <name evidence="6" type="ORF">F6R98_12485</name>
</gene>
<dbReference type="OrthoDB" id="9782449at2"/>
<name>A0A5Q0BHM7_9GAMM</name>
<dbReference type="GO" id="GO:0003824">
    <property type="term" value="F:catalytic activity"/>
    <property type="evidence" value="ECO:0007669"/>
    <property type="project" value="UniProtKB-ARBA"/>
</dbReference>
<keyword evidence="5" id="KW-0119">Carbohydrate metabolism</keyword>
<comment type="similarity">
    <text evidence="2">Belongs to the HAD-like hydrolase superfamily. CbbY/CbbZ/Gph/YieH family.</text>
</comment>
<comment type="cofactor">
    <cofactor evidence="1">
        <name>Mg(2+)</name>
        <dbReference type="ChEBI" id="CHEBI:18420"/>
    </cofactor>
</comment>
<protein>
    <submittedName>
        <fullName evidence="6">HAD family phosphatase</fullName>
    </submittedName>
</protein>
<dbReference type="Pfam" id="PF00702">
    <property type="entry name" value="Hydrolase"/>
    <property type="match status" value="1"/>
</dbReference>
<dbReference type="Gene3D" id="1.10.150.240">
    <property type="entry name" value="Putative phosphatase, domain 2"/>
    <property type="match status" value="1"/>
</dbReference>
<dbReference type="InterPro" id="IPR023214">
    <property type="entry name" value="HAD_sf"/>
</dbReference>
<dbReference type="SUPFAM" id="SSF56784">
    <property type="entry name" value="HAD-like"/>
    <property type="match status" value="1"/>
</dbReference>
<evidence type="ECO:0000313" key="6">
    <source>
        <dbReference type="EMBL" id="QFY43330.1"/>
    </source>
</evidence>